<evidence type="ECO:0000313" key="6">
    <source>
        <dbReference type="Proteomes" id="UP000054560"/>
    </source>
</evidence>
<feature type="compositionally biased region" description="Polar residues" evidence="3">
    <location>
        <begin position="207"/>
        <end position="217"/>
    </location>
</feature>
<dbReference type="RefSeq" id="XP_014156295.1">
    <property type="nucleotide sequence ID" value="XM_014300820.1"/>
</dbReference>
<feature type="repeat" description="PPR" evidence="2">
    <location>
        <begin position="1290"/>
        <end position="1324"/>
    </location>
</feature>
<feature type="compositionally biased region" description="Polar residues" evidence="3">
    <location>
        <begin position="224"/>
        <end position="237"/>
    </location>
</feature>
<dbReference type="PANTHER" id="PTHR47447:SF24">
    <property type="entry name" value="PENTATRICOPEPTIDE REPEAT-CONTAINING PROTEIN"/>
    <property type="match status" value="1"/>
</dbReference>
<protein>
    <recommendedName>
        <fullName evidence="4">PROP1-like PPR domain-containing protein</fullName>
    </recommendedName>
</protein>
<proteinExistence type="predicted"/>
<evidence type="ECO:0000259" key="4">
    <source>
        <dbReference type="Pfam" id="PF17177"/>
    </source>
</evidence>
<dbReference type="Pfam" id="PF01535">
    <property type="entry name" value="PPR"/>
    <property type="match status" value="5"/>
</dbReference>
<feature type="repeat" description="PPR" evidence="2">
    <location>
        <begin position="666"/>
        <end position="700"/>
    </location>
</feature>
<feature type="repeat" description="PPR" evidence="2">
    <location>
        <begin position="1042"/>
        <end position="1076"/>
    </location>
</feature>
<feature type="domain" description="PROP1-like PPR" evidence="4">
    <location>
        <begin position="1257"/>
        <end position="1417"/>
    </location>
</feature>
<dbReference type="Pfam" id="PF13812">
    <property type="entry name" value="PPR_3"/>
    <property type="match status" value="2"/>
</dbReference>
<feature type="repeat" description="PPR" evidence="2">
    <location>
        <begin position="631"/>
        <end position="665"/>
    </location>
</feature>
<dbReference type="Pfam" id="PF17177">
    <property type="entry name" value="PPR_long"/>
    <property type="match status" value="1"/>
</dbReference>
<keyword evidence="6" id="KW-1185">Reference proteome</keyword>
<feature type="compositionally biased region" description="Basic and acidic residues" evidence="3">
    <location>
        <begin position="247"/>
        <end position="260"/>
    </location>
</feature>
<accession>A0A0L0G2H0</accession>
<feature type="repeat" description="PPR" evidence="2">
    <location>
        <begin position="844"/>
        <end position="878"/>
    </location>
</feature>
<dbReference type="eggNOG" id="KOG4197">
    <property type="taxonomic scope" value="Eukaryota"/>
</dbReference>
<feature type="repeat" description="PPR" evidence="2">
    <location>
        <begin position="521"/>
        <end position="555"/>
    </location>
</feature>
<feature type="compositionally biased region" description="Basic and acidic residues" evidence="3">
    <location>
        <begin position="301"/>
        <end position="312"/>
    </location>
</feature>
<feature type="repeat" description="PPR" evidence="2">
    <location>
        <begin position="1325"/>
        <end position="1359"/>
    </location>
</feature>
<evidence type="ECO:0000256" key="2">
    <source>
        <dbReference type="PROSITE-ProRule" id="PRU00708"/>
    </source>
</evidence>
<evidence type="ECO:0000313" key="5">
    <source>
        <dbReference type="EMBL" id="KNC82393.1"/>
    </source>
</evidence>
<evidence type="ECO:0000256" key="1">
    <source>
        <dbReference type="ARBA" id="ARBA00022737"/>
    </source>
</evidence>
<feature type="repeat" description="PPR" evidence="2">
    <location>
        <begin position="451"/>
        <end position="485"/>
    </location>
</feature>
<feature type="repeat" description="PPR" evidence="2">
    <location>
        <begin position="1186"/>
        <end position="1220"/>
    </location>
</feature>
<dbReference type="STRING" id="667725.A0A0L0G2H0"/>
<dbReference type="PROSITE" id="PS51375">
    <property type="entry name" value="PPR"/>
    <property type="match status" value="13"/>
</dbReference>
<feature type="repeat" description="PPR" evidence="2">
    <location>
        <begin position="701"/>
        <end position="735"/>
    </location>
</feature>
<evidence type="ECO:0000256" key="3">
    <source>
        <dbReference type="SAM" id="MobiDB-lite"/>
    </source>
</evidence>
<dbReference type="Proteomes" id="UP000054560">
    <property type="component" value="Unassembled WGS sequence"/>
</dbReference>
<name>A0A0L0G2H0_9EUKA</name>
<dbReference type="GeneID" id="25905824"/>
<dbReference type="EMBL" id="KQ241931">
    <property type="protein sequence ID" value="KNC82393.1"/>
    <property type="molecule type" value="Genomic_DNA"/>
</dbReference>
<feature type="repeat" description="PPR" evidence="2">
    <location>
        <begin position="486"/>
        <end position="520"/>
    </location>
</feature>
<feature type="repeat" description="PPR" evidence="2">
    <location>
        <begin position="593"/>
        <end position="630"/>
    </location>
</feature>
<dbReference type="InterPro" id="IPR033443">
    <property type="entry name" value="PROP1-like_PPR_dom"/>
</dbReference>
<dbReference type="PANTHER" id="PTHR47447">
    <property type="entry name" value="OS03G0856100 PROTEIN"/>
    <property type="match status" value="1"/>
</dbReference>
<dbReference type="OrthoDB" id="185373at2759"/>
<organism evidence="5 6">
    <name type="scientific">Sphaeroforma arctica JP610</name>
    <dbReference type="NCBI Taxonomy" id="667725"/>
    <lineage>
        <taxon>Eukaryota</taxon>
        <taxon>Ichthyosporea</taxon>
        <taxon>Ichthyophonida</taxon>
        <taxon>Sphaeroforma</taxon>
    </lineage>
</organism>
<dbReference type="Pfam" id="PF13041">
    <property type="entry name" value="PPR_2"/>
    <property type="match status" value="2"/>
</dbReference>
<dbReference type="NCBIfam" id="TIGR00756">
    <property type="entry name" value="PPR"/>
    <property type="match status" value="6"/>
</dbReference>
<reference evidence="5 6" key="1">
    <citation type="submission" date="2011-02" db="EMBL/GenBank/DDBJ databases">
        <title>The Genome Sequence of Sphaeroforma arctica JP610.</title>
        <authorList>
            <consortium name="The Broad Institute Genome Sequencing Platform"/>
            <person name="Russ C."/>
            <person name="Cuomo C."/>
            <person name="Young S.K."/>
            <person name="Zeng Q."/>
            <person name="Gargeya S."/>
            <person name="Alvarado L."/>
            <person name="Berlin A."/>
            <person name="Chapman S.B."/>
            <person name="Chen Z."/>
            <person name="Freedman E."/>
            <person name="Gellesch M."/>
            <person name="Goldberg J."/>
            <person name="Griggs A."/>
            <person name="Gujja S."/>
            <person name="Heilman E."/>
            <person name="Heiman D."/>
            <person name="Howarth C."/>
            <person name="Mehta T."/>
            <person name="Neiman D."/>
            <person name="Pearson M."/>
            <person name="Roberts A."/>
            <person name="Saif S."/>
            <person name="Shea T."/>
            <person name="Shenoy N."/>
            <person name="Sisk P."/>
            <person name="Stolte C."/>
            <person name="Sykes S."/>
            <person name="White J."/>
            <person name="Yandava C."/>
            <person name="Burger G."/>
            <person name="Gray M.W."/>
            <person name="Holland P.W.H."/>
            <person name="King N."/>
            <person name="Lang F.B.F."/>
            <person name="Roger A.J."/>
            <person name="Ruiz-Trillo I."/>
            <person name="Haas B."/>
            <person name="Nusbaum C."/>
            <person name="Birren B."/>
        </authorList>
    </citation>
    <scope>NUCLEOTIDE SEQUENCE [LARGE SCALE GENOMIC DNA]</scope>
    <source>
        <strain evidence="5 6">JP610</strain>
    </source>
</reference>
<dbReference type="InterPro" id="IPR011990">
    <property type="entry name" value="TPR-like_helical_dom_sf"/>
</dbReference>
<feature type="region of interest" description="Disordered" evidence="3">
    <location>
        <begin position="169"/>
        <end position="314"/>
    </location>
</feature>
<dbReference type="Gene3D" id="1.25.40.10">
    <property type="entry name" value="Tetratricopeptide repeat domain"/>
    <property type="match status" value="8"/>
</dbReference>
<gene>
    <name evidence="5" type="ORF">SARC_05320</name>
</gene>
<feature type="repeat" description="PPR" evidence="2">
    <location>
        <begin position="1434"/>
        <end position="1468"/>
    </location>
</feature>
<keyword evidence="1" id="KW-0677">Repeat</keyword>
<sequence length="1719" mass="189939">MSRLRHAGSSYAANMQWGWPVCNPSFAGACTVTCLRRISSKALGGSAQLMNASKQKQGGMYSSVRTTQDGVARAIRMKLTTQSNGTSFKHNAMRDNRMRGSESVRAVYVDRVSERNDALLEIESDNIMDRLSKIKEFVQVDTSPSTRVTKPSNKFDATATDKEIYMGSRRGAGNASLTEKLEDRGALSDNGSEPKVVLDIMGRIKSSRQSDMVSHSTNSDRSRQINQTPRTTETYQTGVARDATCIRTKEQRSTTDHRQAMDPTLSKRKTSTYVSKGIMGSQVSRPKSRKETSPDITKQSNDTRKVSLERAPARQPEYIKPVDSQSGSEVWCLHSQTIQSCAQRGDFRRALEVLAAMNTKGMSTDTHTYNNVVRSYRGFDGAIANSELTDIKSLEGVLKQMRSLNIPLDARASESVLHLYRRLAAHYDKKGLWQGALQVFGDAQKYRLPLDISAYASVVSACVKGGRYDYGLTVLRAMHTSGVTPTQQTYGVLLGGYARTGKWEGSVSVLREMQAKGVPPDVYTYSSVLKACAVGDAPMVAAKVLEDMHKAGIEPNAVLFTSAMRATGAKGQRGWTEALEMFRAMQAKGVAVDTLAYNTLIKVCMSVNKKWTWRVGVDLLDEMRAMGSPPNTATYNALIPGVFQYGGEAEADNLLQAMREDGVCADVIMYNTRIAAYSTGGRWVKAESLVEEMLARDIRPDTVTYNTVIKACARGRAGVEAVRFLRIMQESGLTPDLITYKGVIASCARAGEFKEAYRYLHILQTRKGRLSPDVGVYSALIADCAKEENHLTALGLLRDMQKDNVPVTTRILYNVIHSCAHAGELGLALSLLRHIQSVLSVPVTTAAYNTLISACIRHQNYGLTNELALEMSDSGVRLDAESFRIFSHEKMDKGLQGRILTLKPSNMEDAQTYDNLIKKSDNQEVFRLLAEMQLKGLPPTPIALEKCVYFSIRLEKHHLGLNVLYDMEVLGLPPVARHYYEIVTSERWTSEAPEPRLALLSKNPRNFLSLNRHIYLCAREGEWQLAVKHLHTMRSKAGMSPDVSAYRGVVSACVRGGQVDLAKTIIKEALEAEARPDYLGLVKIYESAIHAFCGSDRSMLALDMCRDFQRVGLVPHVAVFNATLNVLACDNEVDMCVDLLREMQCNNIAPTAASYRHAAKACVADGKWETAKRLAHRASVGGLEDRGYMYQQVLKACARARESQEGLAILRDLPEEGIKPDVTMYAAVIAACGQNYELELAHELLQEMPQTHNRLRDYHMVFEMCGQYGGHMFALSLLRTMQSGGEMQPDDFCYTNVMKALALDKVSHECVGLLREMRSVGIEPSRAAYGSAISACERGRKWEAAVDLLREMQAKNLAPGKSEYGPALAACAHAGELTTALGLWAEMETAAAETGLNWHLDYYSQLIMAHARAGRKEEGLTLLRVAEKRMPVLRIECYNAAMYGYAVEGDWAKSLELLRECASRQLKPNAATYNTVVKACEVGNQPELLVDMLVESHLSGLSKTDSWYGVAIVALSGIAQTAKLADVLYDNMIQDVDKIQRCWLSWAVTGTVDLHNHSQAMARAAVRRALRLCQTRWRATAAHERERVSAWFSKLNVGRGKRSIKDADRGNLSISNLGGDERLIGNAGADPEHKGVVVVGPAVIQFLRELEPPIRAAKYGGCWIVVDGADLRAWLVANENEYEREDATSAEGLTLTEELWKARRLIAGDQAAIVDQVDS</sequence>
<dbReference type="InterPro" id="IPR002885">
    <property type="entry name" value="PPR_rpt"/>
</dbReference>
<dbReference type="PROSITE" id="PS51257">
    <property type="entry name" value="PROKAR_LIPOPROTEIN"/>
    <property type="match status" value="1"/>
</dbReference>